<evidence type="ECO:0000313" key="2">
    <source>
        <dbReference type="Proteomes" id="UP000427906"/>
    </source>
</evidence>
<dbReference type="AlphaFoldDB" id="A0A5K7YF23"/>
<dbReference type="KEGG" id="dalk:DSCA_09950"/>
<evidence type="ECO:0000313" key="1">
    <source>
        <dbReference type="EMBL" id="BBO67065.1"/>
    </source>
</evidence>
<dbReference type="Proteomes" id="UP000427906">
    <property type="component" value="Chromosome"/>
</dbReference>
<reference evidence="1 2" key="1">
    <citation type="submission" date="2019-11" db="EMBL/GenBank/DDBJ databases">
        <title>Comparative genomics of hydrocarbon-degrading Desulfosarcina strains.</title>
        <authorList>
            <person name="Watanabe M."/>
            <person name="Kojima H."/>
            <person name="Fukui M."/>
        </authorList>
    </citation>
    <scope>NUCLEOTIDE SEQUENCE [LARGE SCALE GENOMIC DNA]</scope>
    <source>
        <strain evidence="1 2">PL12</strain>
    </source>
</reference>
<name>A0A5K7YF23_9BACT</name>
<gene>
    <name evidence="1" type="ORF">DSCA_09950</name>
</gene>
<dbReference type="EMBL" id="AP021874">
    <property type="protein sequence ID" value="BBO67065.1"/>
    <property type="molecule type" value="Genomic_DNA"/>
</dbReference>
<protein>
    <submittedName>
        <fullName evidence="1">Uncharacterized protein</fullName>
    </submittedName>
</protein>
<organism evidence="1 2">
    <name type="scientific">Desulfosarcina alkanivorans</name>
    <dbReference type="NCBI Taxonomy" id="571177"/>
    <lineage>
        <taxon>Bacteria</taxon>
        <taxon>Pseudomonadati</taxon>
        <taxon>Thermodesulfobacteriota</taxon>
        <taxon>Desulfobacteria</taxon>
        <taxon>Desulfobacterales</taxon>
        <taxon>Desulfosarcinaceae</taxon>
        <taxon>Desulfosarcina</taxon>
    </lineage>
</organism>
<proteinExistence type="predicted"/>
<keyword evidence="2" id="KW-1185">Reference proteome</keyword>
<sequence length="124" mass="13739">MPAEAAEQIVIKGMMFIDIKTTATFPYSAVPKNRRLRNGIVTTFPDCQKVEMAHIFGGMFDANVTRAFAGKHTPPHNHMATSGRINLYGNTMKNSREIRIVRIQKSHYFAAGSHKPPIQGIGLA</sequence>
<accession>A0A5K7YF23</accession>